<keyword evidence="2" id="KW-1185">Reference proteome</keyword>
<comment type="caution">
    <text evidence="1">The sequence shown here is derived from an EMBL/GenBank/DDBJ whole genome shotgun (WGS) entry which is preliminary data.</text>
</comment>
<accession>A0A0L6UX57</accession>
<dbReference type="VEuPathDB" id="FungiDB:VP01_3330g2"/>
<gene>
    <name evidence="1" type="ORF">VP01_3330g2</name>
</gene>
<dbReference type="EMBL" id="LAVV01008314">
    <property type="protein sequence ID" value="KNZ53141.1"/>
    <property type="molecule type" value="Genomic_DNA"/>
</dbReference>
<evidence type="ECO:0000313" key="2">
    <source>
        <dbReference type="Proteomes" id="UP000037035"/>
    </source>
</evidence>
<name>A0A0L6UX57_9BASI</name>
<proteinExistence type="predicted"/>
<protein>
    <submittedName>
        <fullName evidence="1">Uncharacterized protein</fullName>
    </submittedName>
</protein>
<sequence length="71" mass="8214">MGLIPILGLEKGWPSQIDFNNLHVHVYALADHLWAVTQKYIPSDFRDIVVKYLANPWSPKSPEHLSQYELL</sequence>
<organism evidence="1 2">
    <name type="scientific">Puccinia sorghi</name>
    <dbReference type="NCBI Taxonomy" id="27349"/>
    <lineage>
        <taxon>Eukaryota</taxon>
        <taxon>Fungi</taxon>
        <taxon>Dikarya</taxon>
        <taxon>Basidiomycota</taxon>
        <taxon>Pucciniomycotina</taxon>
        <taxon>Pucciniomycetes</taxon>
        <taxon>Pucciniales</taxon>
        <taxon>Pucciniaceae</taxon>
        <taxon>Puccinia</taxon>
    </lineage>
</organism>
<reference evidence="1 2" key="1">
    <citation type="submission" date="2015-08" db="EMBL/GenBank/DDBJ databases">
        <title>Next Generation Sequencing and Analysis of the Genome of Puccinia sorghi L Schw, the Causal Agent of Maize Common Rust.</title>
        <authorList>
            <person name="Rochi L."/>
            <person name="Burguener G."/>
            <person name="Darino M."/>
            <person name="Turjanski A."/>
            <person name="Kreff E."/>
            <person name="Dieguez M.J."/>
            <person name="Sacco F."/>
        </authorList>
    </citation>
    <scope>NUCLEOTIDE SEQUENCE [LARGE SCALE GENOMIC DNA]</scope>
    <source>
        <strain evidence="1 2">RO10H11247</strain>
    </source>
</reference>
<dbReference type="AlphaFoldDB" id="A0A0L6UX57"/>
<dbReference type="Proteomes" id="UP000037035">
    <property type="component" value="Unassembled WGS sequence"/>
</dbReference>
<evidence type="ECO:0000313" key="1">
    <source>
        <dbReference type="EMBL" id="KNZ53141.1"/>
    </source>
</evidence>